<dbReference type="Proteomes" id="UP000626220">
    <property type="component" value="Unassembled WGS sequence"/>
</dbReference>
<comment type="caution">
    <text evidence="1">The sequence shown here is derived from an EMBL/GenBank/DDBJ whole genome shotgun (WGS) entry which is preliminary data.</text>
</comment>
<evidence type="ECO:0000313" key="2">
    <source>
        <dbReference type="Proteomes" id="UP000626220"/>
    </source>
</evidence>
<name>A0A8J3H1H4_9RHOB</name>
<dbReference type="GO" id="GO:0005737">
    <property type="term" value="C:cytoplasm"/>
    <property type="evidence" value="ECO:0007669"/>
    <property type="project" value="TreeGrafter"/>
</dbReference>
<gene>
    <name evidence="1" type="ORF">GCM10017056_39480</name>
</gene>
<dbReference type="GO" id="GO:0006646">
    <property type="term" value="P:phosphatidylethanolamine biosynthetic process"/>
    <property type="evidence" value="ECO:0007669"/>
    <property type="project" value="TreeGrafter"/>
</dbReference>
<dbReference type="Gene3D" id="3.90.1200.10">
    <property type="match status" value="1"/>
</dbReference>
<accession>A0A8J3H1H4</accession>
<dbReference type="PANTHER" id="PTHR22603">
    <property type="entry name" value="CHOLINE/ETHANOALAMINE KINASE"/>
    <property type="match status" value="1"/>
</dbReference>
<keyword evidence="1" id="KW-0808">Transferase</keyword>
<dbReference type="Gene3D" id="3.30.200.20">
    <property type="entry name" value="Phosphorylase Kinase, domain 1"/>
    <property type="match status" value="1"/>
</dbReference>
<reference evidence="1" key="2">
    <citation type="submission" date="2020-09" db="EMBL/GenBank/DDBJ databases">
        <authorList>
            <person name="Sun Q."/>
            <person name="Kim S."/>
        </authorList>
    </citation>
    <scope>NUCLEOTIDE SEQUENCE</scope>
    <source>
        <strain evidence="1">KCTC 42650</strain>
    </source>
</reference>
<reference evidence="1" key="1">
    <citation type="journal article" date="2014" name="Int. J. Syst. Evol. Microbiol.">
        <title>Complete genome sequence of Corynebacterium casei LMG S-19264T (=DSM 44701T), isolated from a smear-ripened cheese.</title>
        <authorList>
            <consortium name="US DOE Joint Genome Institute (JGI-PGF)"/>
            <person name="Walter F."/>
            <person name="Albersmeier A."/>
            <person name="Kalinowski J."/>
            <person name="Ruckert C."/>
        </authorList>
    </citation>
    <scope>NUCLEOTIDE SEQUENCE</scope>
    <source>
        <strain evidence="1">KCTC 42650</strain>
    </source>
</reference>
<dbReference type="CDD" id="cd05151">
    <property type="entry name" value="ChoK-like"/>
    <property type="match status" value="1"/>
</dbReference>
<keyword evidence="1" id="KW-0418">Kinase</keyword>
<dbReference type="EMBL" id="BNCJ01000015">
    <property type="protein sequence ID" value="GHF64318.1"/>
    <property type="molecule type" value="Genomic_DNA"/>
</dbReference>
<dbReference type="RefSeq" id="WP_229864308.1">
    <property type="nucleotide sequence ID" value="NZ_BNCJ01000015.1"/>
</dbReference>
<keyword evidence="2" id="KW-1185">Reference proteome</keyword>
<dbReference type="PANTHER" id="PTHR22603:SF66">
    <property type="entry name" value="ETHANOLAMINE KINASE"/>
    <property type="match status" value="1"/>
</dbReference>
<dbReference type="GO" id="GO:0004305">
    <property type="term" value="F:ethanolamine kinase activity"/>
    <property type="evidence" value="ECO:0007669"/>
    <property type="project" value="TreeGrafter"/>
</dbReference>
<dbReference type="AlphaFoldDB" id="A0A8J3H1H4"/>
<proteinExistence type="predicted"/>
<evidence type="ECO:0000313" key="1">
    <source>
        <dbReference type="EMBL" id="GHF64318.1"/>
    </source>
</evidence>
<dbReference type="SUPFAM" id="SSF56112">
    <property type="entry name" value="Protein kinase-like (PK-like)"/>
    <property type="match status" value="1"/>
</dbReference>
<dbReference type="InterPro" id="IPR011009">
    <property type="entry name" value="Kinase-like_dom_sf"/>
</dbReference>
<sequence length="293" mass="32014">MSETAIQRAAGLSCFDAPTGIEVLGGGITNVNLRVRDGGRSYVVRLGNDIPEHGVMRWNELALSRAAAGAGLSPAVVHHEPGVLVLDFIEARTFTPEDVRDPANLPRITDLIARAHRALGPGLTAPVLAFWPFQVNRSYVARLMTDGTAHQALLPGMLADCDALEAATGPVRMVIGHNDLLAANLLDDGERLWLIDWEYGGYNSPLFDLAGLASNNALTEAQERELLDRYPTTDPERDWRAFQAMKCASLMRETLWSMASEIHSELDFDYAAYTAENLGRLTAALDDFKKLQG</sequence>
<protein>
    <submittedName>
        <fullName evidence="1">Choline kinase</fullName>
    </submittedName>
</protein>
<organism evidence="1 2">
    <name type="scientific">Seohaeicola zhoushanensis</name>
    <dbReference type="NCBI Taxonomy" id="1569283"/>
    <lineage>
        <taxon>Bacteria</taxon>
        <taxon>Pseudomonadati</taxon>
        <taxon>Pseudomonadota</taxon>
        <taxon>Alphaproteobacteria</taxon>
        <taxon>Rhodobacterales</taxon>
        <taxon>Roseobacteraceae</taxon>
        <taxon>Seohaeicola</taxon>
    </lineage>
</organism>
<dbReference type="Pfam" id="PF01633">
    <property type="entry name" value="Choline_kinase"/>
    <property type="match status" value="1"/>
</dbReference>